<accession>A0AAV3Q166</accession>
<feature type="compositionally biased region" description="Low complexity" evidence="1">
    <location>
        <begin position="62"/>
        <end position="82"/>
    </location>
</feature>
<organism evidence="2 3">
    <name type="scientific">Lithospermum erythrorhizon</name>
    <name type="common">Purple gromwell</name>
    <name type="synonym">Lithospermum officinale var. erythrorhizon</name>
    <dbReference type="NCBI Taxonomy" id="34254"/>
    <lineage>
        <taxon>Eukaryota</taxon>
        <taxon>Viridiplantae</taxon>
        <taxon>Streptophyta</taxon>
        <taxon>Embryophyta</taxon>
        <taxon>Tracheophyta</taxon>
        <taxon>Spermatophyta</taxon>
        <taxon>Magnoliopsida</taxon>
        <taxon>eudicotyledons</taxon>
        <taxon>Gunneridae</taxon>
        <taxon>Pentapetalae</taxon>
        <taxon>asterids</taxon>
        <taxon>lamiids</taxon>
        <taxon>Boraginales</taxon>
        <taxon>Boraginaceae</taxon>
        <taxon>Boraginoideae</taxon>
        <taxon>Lithospermeae</taxon>
        <taxon>Lithospermum</taxon>
    </lineage>
</organism>
<dbReference type="AlphaFoldDB" id="A0AAV3Q166"/>
<dbReference type="EMBL" id="BAABME010002980">
    <property type="protein sequence ID" value="GAA0156917.1"/>
    <property type="molecule type" value="Genomic_DNA"/>
</dbReference>
<sequence>MRRIFSQDGVSNTQVNPTMSADQSRRNCNFLHLQSKKEAKYYGINSRLHSNVKNRDGLTRNSSKSIKSESPTSGNRRSSSSHFFHHTYSDTEAKGKKEHPVFGIEELVVVERMDVESVVMDNFLGSNLENQSATPEIGLDDGLPTQHKSDQIRIGDDRLVQTGQGNIDLDQDPNTSDGNSGLSFSNELEATPLMDLSHCVVRETPSSGDDDDNGYWSSSDSLDVDQICSMDNKSEWYVGDEPEDEQFDQNKVLLNCSSSPGN</sequence>
<feature type="compositionally biased region" description="Polar residues" evidence="1">
    <location>
        <begin position="8"/>
        <end position="22"/>
    </location>
</feature>
<feature type="region of interest" description="Disordered" evidence="1">
    <location>
        <begin position="242"/>
        <end position="262"/>
    </location>
</feature>
<evidence type="ECO:0000256" key="1">
    <source>
        <dbReference type="SAM" id="MobiDB-lite"/>
    </source>
</evidence>
<name>A0AAV3Q166_LITER</name>
<evidence type="ECO:0000313" key="3">
    <source>
        <dbReference type="Proteomes" id="UP001454036"/>
    </source>
</evidence>
<reference evidence="2 3" key="1">
    <citation type="submission" date="2024-01" db="EMBL/GenBank/DDBJ databases">
        <title>The complete chloroplast genome sequence of Lithospermum erythrorhizon: insights into the phylogenetic relationship among Boraginaceae species and the maternal lineages of purple gromwells.</title>
        <authorList>
            <person name="Okada T."/>
            <person name="Watanabe K."/>
        </authorList>
    </citation>
    <scope>NUCLEOTIDE SEQUENCE [LARGE SCALE GENOMIC DNA]</scope>
</reference>
<dbReference type="Proteomes" id="UP001454036">
    <property type="component" value="Unassembled WGS sequence"/>
</dbReference>
<feature type="region of interest" description="Disordered" evidence="1">
    <location>
        <begin position="202"/>
        <end position="222"/>
    </location>
</feature>
<keyword evidence="3" id="KW-1185">Reference proteome</keyword>
<feature type="compositionally biased region" description="Polar residues" evidence="1">
    <location>
        <begin position="172"/>
        <end position="185"/>
    </location>
</feature>
<feature type="region of interest" description="Disordered" evidence="1">
    <location>
        <begin position="1"/>
        <end position="23"/>
    </location>
</feature>
<comment type="caution">
    <text evidence="2">The sequence shown here is derived from an EMBL/GenBank/DDBJ whole genome shotgun (WGS) entry which is preliminary data.</text>
</comment>
<gene>
    <name evidence="2" type="ORF">LIER_14295</name>
</gene>
<feature type="region of interest" description="Disordered" evidence="1">
    <location>
        <begin position="163"/>
        <end position="185"/>
    </location>
</feature>
<protein>
    <submittedName>
        <fullName evidence="2">Uncharacterized protein</fullName>
    </submittedName>
</protein>
<evidence type="ECO:0000313" key="2">
    <source>
        <dbReference type="EMBL" id="GAA0156917.1"/>
    </source>
</evidence>
<feature type="region of interest" description="Disordered" evidence="1">
    <location>
        <begin position="52"/>
        <end position="83"/>
    </location>
</feature>
<proteinExistence type="predicted"/>